<evidence type="ECO:0000256" key="1">
    <source>
        <dbReference type="SAM" id="MobiDB-lite"/>
    </source>
</evidence>
<proteinExistence type="predicted"/>
<feature type="compositionally biased region" description="Basic and acidic residues" evidence="1">
    <location>
        <begin position="61"/>
        <end position="70"/>
    </location>
</feature>
<protein>
    <submittedName>
        <fullName evidence="2">Uncharacterized protein</fullName>
    </submittedName>
</protein>
<feature type="compositionally biased region" description="Polar residues" evidence="1">
    <location>
        <begin position="76"/>
        <end position="89"/>
    </location>
</feature>
<dbReference type="Proteomes" id="UP001219568">
    <property type="component" value="Unassembled WGS sequence"/>
</dbReference>
<keyword evidence="3" id="KW-1185">Reference proteome</keyword>
<name>A0AAD6IF30_PENCN</name>
<feature type="region of interest" description="Disordered" evidence="1">
    <location>
        <begin position="55"/>
        <end position="94"/>
    </location>
</feature>
<reference evidence="2" key="1">
    <citation type="journal article" date="2023" name="IMA Fungus">
        <title>Comparative genomic study of the Penicillium genus elucidates a diverse pangenome and 15 lateral gene transfer events.</title>
        <authorList>
            <person name="Petersen C."/>
            <person name="Sorensen T."/>
            <person name="Nielsen M.R."/>
            <person name="Sondergaard T.E."/>
            <person name="Sorensen J.L."/>
            <person name="Fitzpatrick D.A."/>
            <person name="Frisvad J.C."/>
            <person name="Nielsen K.L."/>
        </authorList>
    </citation>
    <scope>NUCLEOTIDE SEQUENCE</scope>
    <source>
        <strain evidence="2">IBT 15450</strain>
    </source>
</reference>
<sequence length="146" mass="15976">MVNTVNAVVWSQIVEPSNPYAVEWSAQNNAQERNATFYNQRIRMMTPAQCFDAAIENGTDGEAKANDHPQAKAKGSKSSNPTPPANQNMWAKGLPATVPESKISTFAFSGPAKDTMCDGKLGLYLLNIADYIPVWTGWKQQSPNEV</sequence>
<accession>A0AAD6IF30</accession>
<comment type="caution">
    <text evidence="2">The sequence shown here is derived from an EMBL/GenBank/DDBJ whole genome shotgun (WGS) entry which is preliminary data.</text>
</comment>
<gene>
    <name evidence="2" type="ORF">N7460_005622</name>
</gene>
<evidence type="ECO:0000313" key="2">
    <source>
        <dbReference type="EMBL" id="KAJ6044267.1"/>
    </source>
</evidence>
<dbReference type="EMBL" id="JAQJZL010000004">
    <property type="protein sequence ID" value="KAJ6044267.1"/>
    <property type="molecule type" value="Genomic_DNA"/>
</dbReference>
<dbReference type="AlphaFoldDB" id="A0AAD6IF30"/>
<evidence type="ECO:0000313" key="3">
    <source>
        <dbReference type="Proteomes" id="UP001219568"/>
    </source>
</evidence>
<organism evidence="2 3">
    <name type="scientific">Penicillium canescens</name>
    <dbReference type="NCBI Taxonomy" id="5083"/>
    <lineage>
        <taxon>Eukaryota</taxon>
        <taxon>Fungi</taxon>
        <taxon>Dikarya</taxon>
        <taxon>Ascomycota</taxon>
        <taxon>Pezizomycotina</taxon>
        <taxon>Eurotiomycetes</taxon>
        <taxon>Eurotiomycetidae</taxon>
        <taxon>Eurotiales</taxon>
        <taxon>Aspergillaceae</taxon>
        <taxon>Penicillium</taxon>
    </lineage>
</organism>
<reference evidence="2" key="2">
    <citation type="submission" date="2023-01" db="EMBL/GenBank/DDBJ databases">
        <authorList>
            <person name="Petersen C."/>
        </authorList>
    </citation>
    <scope>NUCLEOTIDE SEQUENCE</scope>
    <source>
        <strain evidence="2">IBT 15450</strain>
    </source>
</reference>